<keyword evidence="2" id="KW-1185">Reference proteome</keyword>
<accession>A0ABZ2HVE9</accession>
<gene>
    <name evidence="1" type="ORF">V6617_09495</name>
</gene>
<organism evidence="1 2">
    <name type="scientific">Pelagibacterium nitratireducens</name>
    <dbReference type="NCBI Taxonomy" id="1046114"/>
    <lineage>
        <taxon>Bacteria</taxon>
        <taxon>Pseudomonadati</taxon>
        <taxon>Pseudomonadota</taxon>
        <taxon>Alphaproteobacteria</taxon>
        <taxon>Hyphomicrobiales</taxon>
        <taxon>Devosiaceae</taxon>
        <taxon>Pelagibacterium</taxon>
    </lineage>
</organism>
<proteinExistence type="predicted"/>
<dbReference type="RefSeq" id="WP_338606746.1">
    <property type="nucleotide sequence ID" value="NZ_CP146275.1"/>
</dbReference>
<protein>
    <submittedName>
        <fullName evidence="1">Uncharacterized protein</fullName>
    </submittedName>
</protein>
<evidence type="ECO:0000313" key="1">
    <source>
        <dbReference type="EMBL" id="WWT31275.1"/>
    </source>
</evidence>
<reference evidence="1 2" key="1">
    <citation type="submission" date="2024-02" db="EMBL/GenBank/DDBJ databases">
        <title>Complete genome sequence of Pelagibacterium nitratireducens ZH15.</title>
        <authorList>
            <person name="Zhao L.H."/>
        </authorList>
    </citation>
    <scope>NUCLEOTIDE SEQUENCE [LARGE SCALE GENOMIC DNA]</scope>
    <source>
        <strain evidence="1 2">ZH15</strain>
    </source>
</reference>
<sequence>MAHNENSFLDRLRIRRAEAALTATEPVWVENLRDFGLMASGVYQDLRGDTRESLMHFRRWLKAGFRKFGSRDER</sequence>
<dbReference type="EMBL" id="CP146275">
    <property type="protein sequence ID" value="WWT31275.1"/>
    <property type="molecule type" value="Genomic_DNA"/>
</dbReference>
<name>A0ABZ2HVE9_9HYPH</name>
<dbReference type="Proteomes" id="UP001369958">
    <property type="component" value="Chromosome"/>
</dbReference>
<evidence type="ECO:0000313" key="2">
    <source>
        <dbReference type="Proteomes" id="UP001369958"/>
    </source>
</evidence>